<keyword evidence="5" id="KW-1185">Reference proteome</keyword>
<evidence type="ECO:0000313" key="5">
    <source>
        <dbReference type="Proteomes" id="UP000053095"/>
    </source>
</evidence>
<accession>A0A6V8H496</accession>
<protein>
    <submittedName>
        <fullName evidence="4">Uncharacterized protein</fullName>
    </submittedName>
</protein>
<keyword evidence="2 3" id="KW-0040">ANK repeat</keyword>
<keyword evidence="1" id="KW-0677">Repeat</keyword>
<dbReference type="Proteomes" id="UP000053095">
    <property type="component" value="Unassembled WGS sequence"/>
</dbReference>
<dbReference type="Pfam" id="PF00023">
    <property type="entry name" value="Ank"/>
    <property type="match status" value="1"/>
</dbReference>
<dbReference type="SMART" id="SM00248">
    <property type="entry name" value="ANK"/>
    <property type="match status" value="4"/>
</dbReference>
<comment type="caution">
    <text evidence="4">The sequence shown here is derived from an EMBL/GenBank/DDBJ whole genome shotgun (WGS) entry which is preliminary data.</text>
</comment>
<dbReference type="GO" id="GO:0010468">
    <property type="term" value="P:regulation of gene expression"/>
    <property type="evidence" value="ECO:0007669"/>
    <property type="project" value="TreeGrafter"/>
</dbReference>
<name>A0A6V8H496_TALPI</name>
<dbReference type="SUPFAM" id="SSF48403">
    <property type="entry name" value="Ankyrin repeat"/>
    <property type="match status" value="1"/>
</dbReference>
<dbReference type="Gene3D" id="1.25.40.20">
    <property type="entry name" value="Ankyrin repeat-containing domain"/>
    <property type="match status" value="2"/>
</dbReference>
<evidence type="ECO:0000256" key="2">
    <source>
        <dbReference type="ARBA" id="ARBA00023043"/>
    </source>
</evidence>
<sequence length="268" mass="29425">MMPRMISTVKLVLEADPNTINAREHQGATVFNFAVKSNLGAANILSIVKILLTAGPLTSTINYRDPVGPTALQDAVDHHYQQRGDLNCERLMGLINVLLANGADARLCLHRLCDGTWVESISPVMIDRLLEDTDINDTDADGCTAMHYLVRHLDQIDAARHLISRGADVNAINRKGNAPLHGVIMKVTLIRRLDENRRPDPAQSRDAPVRAREEVIEVLVDAGGSMDQPNAAGQTPTQLLHELTEKIRLQEVASRGQGRGRGRGRYGK</sequence>
<gene>
    <name evidence="4" type="ORF">TCE0_015r02898</name>
</gene>
<dbReference type="PROSITE" id="PS50088">
    <property type="entry name" value="ANK_REPEAT"/>
    <property type="match status" value="1"/>
</dbReference>
<dbReference type="PROSITE" id="PS50297">
    <property type="entry name" value="ANK_REP_REGION"/>
    <property type="match status" value="1"/>
</dbReference>
<dbReference type="InterPro" id="IPR036770">
    <property type="entry name" value="Ankyrin_rpt-contain_sf"/>
</dbReference>
<dbReference type="GO" id="GO:0005634">
    <property type="term" value="C:nucleus"/>
    <property type="evidence" value="ECO:0007669"/>
    <property type="project" value="TreeGrafter"/>
</dbReference>
<organism evidence="4 5">
    <name type="scientific">Talaromyces pinophilus</name>
    <name type="common">Penicillium pinophilum</name>
    <dbReference type="NCBI Taxonomy" id="128442"/>
    <lineage>
        <taxon>Eukaryota</taxon>
        <taxon>Fungi</taxon>
        <taxon>Dikarya</taxon>
        <taxon>Ascomycota</taxon>
        <taxon>Pezizomycotina</taxon>
        <taxon>Eurotiomycetes</taxon>
        <taxon>Eurotiomycetidae</taxon>
        <taxon>Eurotiales</taxon>
        <taxon>Trichocomaceae</taxon>
        <taxon>Talaromyces</taxon>
        <taxon>Talaromyces sect. Talaromyces</taxon>
    </lineage>
</organism>
<dbReference type="AlphaFoldDB" id="A0A6V8H496"/>
<dbReference type="InterPro" id="IPR002110">
    <property type="entry name" value="Ankyrin_rpt"/>
</dbReference>
<reference evidence="5" key="1">
    <citation type="journal article" date="2015" name="Genome Announc.">
        <title>Draft genome sequence of Talaromyces cellulolyticus strain Y-94, a source of lignocellulosic biomass-degrading enzymes.</title>
        <authorList>
            <person name="Fujii T."/>
            <person name="Koike H."/>
            <person name="Sawayama S."/>
            <person name="Yano S."/>
            <person name="Inoue H."/>
        </authorList>
    </citation>
    <scope>NUCLEOTIDE SEQUENCE [LARGE SCALE GENOMIC DNA]</scope>
    <source>
        <strain evidence="5">Y-94</strain>
    </source>
</reference>
<dbReference type="EMBL" id="DF933811">
    <property type="protein sequence ID" value="GAM34965.1"/>
    <property type="molecule type" value="Genomic_DNA"/>
</dbReference>
<feature type="repeat" description="ANK" evidence="3">
    <location>
        <begin position="141"/>
        <end position="174"/>
    </location>
</feature>
<evidence type="ECO:0000256" key="1">
    <source>
        <dbReference type="ARBA" id="ARBA00022737"/>
    </source>
</evidence>
<evidence type="ECO:0000256" key="3">
    <source>
        <dbReference type="PROSITE-ProRule" id="PRU00023"/>
    </source>
</evidence>
<evidence type="ECO:0000313" key="4">
    <source>
        <dbReference type="EMBL" id="GAM34965.1"/>
    </source>
</evidence>
<dbReference type="PANTHER" id="PTHR24124:SF14">
    <property type="entry name" value="CHROMOSOME UNDETERMINED SCAFFOLD_25, WHOLE GENOME SHOTGUN SEQUENCE"/>
    <property type="match status" value="1"/>
</dbReference>
<dbReference type="PANTHER" id="PTHR24124">
    <property type="entry name" value="ANKYRIN REPEAT FAMILY A"/>
    <property type="match status" value="1"/>
</dbReference>
<proteinExistence type="predicted"/>